<gene>
    <name evidence="2" type="ORF">GCM10007315_19840</name>
</gene>
<evidence type="ECO:0000313" key="3">
    <source>
        <dbReference type="Proteomes" id="UP000638981"/>
    </source>
</evidence>
<accession>A0A918WL71</accession>
<dbReference type="RefSeq" id="WP_189411497.1">
    <property type="nucleotide sequence ID" value="NZ_BMYJ01000005.1"/>
</dbReference>
<feature type="domain" description="NadR/Ttd14 AAA" evidence="1">
    <location>
        <begin position="2"/>
        <end position="149"/>
    </location>
</feature>
<dbReference type="Proteomes" id="UP000638981">
    <property type="component" value="Unassembled WGS sequence"/>
</dbReference>
<evidence type="ECO:0000313" key="2">
    <source>
        <dbReference type="EMBL" id="GHC56521.1"/>
    </source>
</evidence>
<reference evidence="2" key="1">
    <citation type="journal article" date="2014" name="Int. J. Syst. Evol. Microbiol.">
        <title>Complete genome sequence of Corynebacterium casei LMG S-19264T (=DSM 44701T), isolated from a smear-ripened cheese.</title>
        <authorList>
            <consortium name="US DOE Joint Genome Institute (JGI-PGF)"/>
            <person name="Walter F."/>
            <person name="Albersmeier A."/>
            <person name="Kalinowski J."/>
            <person name="Ruckert C."/>
        </authorList>
    </citation>
    <scope>NUCLEOTIDE SEQUENCE</scope>
    <source>
        <strain evidence="2">KCTC 23310</strain>
    </source>
</reference>
<name>A0A918WL71_9RHOB</name>
<dbReference type="InterPro" id="IPR027417">
    <property type="entry name" value="P-loop_NTPase"/>
</dbReference>
<dbReference type="Pfam" id="PF13521">
    <property type="entry name" value="AAA_28"/>
    <property type="match status" value="1"/>
</dbReference>
<keyword evidence="3" id="KW-1185">Reference proteome</keyword>
<protein>
    <recommendedName>
        <fullName evidence="1">NadR/Ttd14 AAA domain-containing protein</fullName>
    </recommendedName>
</protein>
<dbReference type="InterPro" id="IPR038727">
    <property type="entry name" value="NadR/Ttd14_AAA_dom"/>
</dbReference>
<sequence>MRIAVTGSHGTGKTTLIDDFVAAAAGYESVPEPYWLLAEEGMVFADGVNTADLEEQLEQSCKLILATVAQRDLIFDRCPLDYLAYLDVVSPAEGFEWEPHGRLLAQIERALQSLDLIVFVPVGDDIKVTIEHPALRRKVDARLHKIVVEDDLVLLEDGPNVLEISGSRAQRVEKILNHLKT</sequence>
<dbReference type="SUPFAM" id="SSF52540">
    <property type="entry name" value="P-loop containing nucleoside triphosphate hydrolases"/>
    <property type="match status" value="1"/>
</dbReference>
<proteinExistence type="predicted"/>
<dbReference type="AlphaFoldDB" id="A0A918WL71"/>
<evidence type="ECO:0000259" key="1">
    <source>
        <dbReference type="Pfam" id="PF13521"/>
    </source>
</evidence>
<organism evidence="2 3">
    <name type="scientific">Neogemmobacter tilapiae</name>
    <dbReference type="NCBI Taxonomy" id="875041"/>
    <lineage>
        <taxon>Bacteria</taxon>
        <taxon>Pseudomonadati</taxon>
        <taxon>Pseudomonadota</taxon>
        <taxon>Alphaproteobacteria</taxon>
        <taxon>Rhodobacterales</taxon>
        <taxon>Paracoccaceae</taxon>
        <taxon>Neogemmobacter</taxon>
    </lineage>
</organism>
<dbReference type="EMBL" id="BMYJ01000005">
    <property type="protein sequence ID" value="GHC56521.1"/>
    <property type="molecule type" value="Genomic_DNA"/>
</dbReference>
<reference evidence="2" key="2">
    <citation type="submission" date="2020-09" db="EMBL/GenBank/DDBJ databases">
        <authorList>
            <person name="Sun Q."/>
            <person name="Kim S."/>
        </authorList>
    </citation>
    <scope>NUCLEOTIDE SEQUENCE</scope>
    <source>
        <strain evidence="2">KCTC 23310</strain>
    </source>
</reference>
<comment type="caution">
    <text evidence="2">The sequence shown here is derived from an EMBL/GenBank/DDBJ whole genome shotgun (WGS) entry which is preliminary data.</text>
</comment>
<dbReference type="Gene3D" id="3.40.50.300">
    <property type="entry name" value="P-loop containing nucleotide triphosphate hydrolases"/>
    <property type="match status" value="1"/>
</dbReference>